<name>X1IEW5_9ZZZZ</name>
<sequence length="34" mass="3787">SSAITEYYNEVKAGSFPTDKQSFSMDESILAELK</sequence>
<proteinExistence type="predicted"/>
<feature type="non-terminal residue" evidence="1">
    <location>
        <position position="1"/>
    </location>
</feature>
<dbReference type="EMBL" id="BARU01042077">
    <property type="protein sequence ID" value="GAH80946.1"/>
    <property type="molecule type" value="Genomic_DNA"/>
</dbReference>
<comment type="caution">
    <text evidence="1">The sequence shown here is derived from an EMBL/GenBank/DDBJ whole genome shotgun (WGS) entry which is preliminary data.</text>
</comment>
<gene>
    <name evidence="1" type="ORF">S03H2_64725</name>
</gene>
<evidence type="ECO:0008006" key="2">
    <source>
        <dbReference type="Google" id="ProtNLM"/>
    </source>
</evidence>
<accession>X1IEW5</accession>
<organism evidence="1">
    <name type="scientific">marine sediment metagenome</name>
    <dbReference type="NCBI Taxonomy" id="412755"/>
    <lineage>
        <taxon>unclassified sequences</taxon>
        <taxon>metagenomes</taxon>
        <taxon>ecological metagenomes</taxon>
    </lineage>
</organism>
<dbReference type="AlphaFoldDB" id="X1IEW5"/>
<evidence type="ECO:0000313" key="1">
    <source>
        <dbReference type="EMBL" id="GAH80946.1"/>
    </source>
</evidence>
<reference evidence="1" key="1">
    <citation type="journal article" date="2014" name="Front. Microbiol.">
        <title>High frequency of phylogenetically diverse reductive dehalogenase-homologous genes in deep subseafloor sedimentary metagenomes.</title>
        <authorList>
            <person name="Kawai M."/>
            <person name="Futagami T."/>
            <person name="Toyoda A."/>
            <person name="Takaki Y."/>
            <person name="Nishi S."/>
            <person name="Hori S."/>
            <person name="Arai W."/>
            <person name="Tsubouchi T."/>
            <person name="Morono Y."/>
            <person name="Uchiyama I."/>
            <person name="Ito T."/>
            <person name="Fujiyama A."/>
            <person name="Inagaki F."/>
            <person name="Takami H."/>
        </authorList>
    </citation>
    <scope>NUCLEOTIDE SEQUENCE</scope>
    <source>
        <strain evidence="1">Expedition CK06-06</strain>
    </source>
</reference>
<protein>
    <recommendedName>
        <fullName evidence="2">3-methyl-2-oxobutanoate hydroxymethyltransferase</fullName>
    </recommendedName>
</protein>